<dbReference type="Proteomes" id="UP000198908">
    <property type="component" value="Unassembled WGS sequence"/>
</dbReference>
<feature type="domain" description="Antitoxin SocA-like Panacea" evidence="1">
    <location>
        <begin position="29"/>
        <end position="143"/>
    </location>
</feature>
<evidence type="ECO:0000259" key="1">
    <source>
        <dbReference type="Pfam" id="PF13274"/>
    </source>
</evidence>
<dbReference type="Pfam" id="PF13274">
    <property type="entry name" value="SocA_Panacea"/>
    <property type="match status" value="1"/>
</dbReference>
<organism evidence="2 3">
    <name type="scientific">Paraburkholderia lycopersici</name>
    <dbReference type="NCBI Taxonomy" id="416944"/>
    <lineage>
        <taxon>Bacteria</taxon>
        <taxon>Pseudomonadati</taxon>
        <taxon>Pseudomonadota</taxon>
        <taxon>Betaproteobacteria</taxon>
        <taxon>Burkholderiales</taxon>
        <taxon>Burkholderiaceae</taxon>
        <taxon>Paraburkholderia</taxon>
    </lineage>
</organism>
<name>A0A1G6H272_9BURK</name>
<dbReference type="EMBL" id="FMYQ01000001">
    <property type="protein sequence ID" value="SDB88311.1"/>
    <property type="molecule type" value="Genomic_DNA"/>
</dbReference>
<dbReference type="RefSeq" id="WP_091994099.1">
    <property type="nucleotide sequence ID" value="NZ_FMYQ01000001.1"/>
</dbReference>
<dbReference type="AlphaFoldDB" id="A0A1G6H272"/>
<gene>
    <name evidence="2" type="ORF">SAMN05421548_101582</name>
</gene>
<sequence length="189" mass="21714">MLTNHDRQKLVEAVLYFATNVKKLGKVKLFKLLYFLDFEHFRDTGRSVTGMDYVAWKMGPVPEALHGELSALDTAAGEWFGKVEFGSLQTKSGPMLRIKPLGEFDARFFTKRELRILERLATEFKNSDATEMIEATHLENLPWNQVYVKEGKKRGRIPYEYALRKQEAAEMKSVVNERSDLIAALKGPR</sequence>
<dbReference type="InterPro" id="IPR025272">
    <property type="entry name" value="SocA_Panacea"/>
</dbReference>
<accession>A0A1G6H272</accession>
<protein>
    <recommendedName>
        <fullName evidence="1">Antitoxin SocA-like Panacea domain-containing protein</fullName>
    </recommendedName>
</protein>
<dbReference type="OrthoDB" id="9804491at2"/>
<keyword evidence="3" id="KW-1185">Reference proteome</keyword>
<reference evidence="3" key="1">
    <citation type="submission" date="2016-09" db="EMBL/GenBank/DDBJ databases">
        <authorList>
            <person name="Varghese N."/>
            <person name="Submissions S."/>
        </authorList>
    </citation>
    <scope>NUCLEOTIDE SEQUENCE [LARGE SCALE GENOMIC DNA]</scope>
    <source>
        <strain evidence="3">TNe-862</strain>
    </source>
</reference>
<evidence type="ECO:0000313" key="2">
    <source>
        <dbReference type="EMBL" id="SDB88311.1"/>
    </source>
</evidence>
<proteinExistence type="predicted"/>
<evidence type="ECO:0000313" key="3">
    <source>
        <dbReference type="Proteomes" id="UP000198908"/>
    </source>
</evidence>
<dbReference type="STRING" id="416944.SAMN05421548_101582"/>